<sequence>MLCENCSDLDLIAALGEGYKGVKAPWKGCVWVSRTSHPEQPPASRLLPNFRNHVRSPNPIPRTCSVRIPKGKRSRYVLYSAYCILQDDADDRKHQIQQMDLVYRFAEVTLIAATGDNADAGLPGVSNSAGRVQITGTFRGTTLSTCQICPLQAVLNSYWNSRGWKFQESFFSRRRLFFGENQILYDCAEVTELEEVVHRKKYTGIPQWSSNIPTTAIFSLVSEYSKRNLSFPVDALNAFEGILSAFNSRETSVKAHWGIPILPNDNANHPNFQGSRIASLLLGLSWYHQDNALVHRREGFPSWSWTGWKGYSIEYSYSLRSKDSNITVPCELKIYVGNGNEPKIEWSDFLSRLSTQDVHHRVLQELWLCAPSFNVRLYNSNNGLKAYTDQDEQSLYEEYVYLDSQFQDLEHLNDATSAHIDTRSCFAIFLFSLWRKSEREWRWQYFLLVSKKHDVWERIGIWFPYLNTKDEIPEFEKKIKALPSYQIRVFCIQ</sequence>
<organism evidence="2 3">
    <name type="scientific">Hymenoscyphus albidus</name>
    <dbReference type="NCBI Taxonomy" id="595503"/>
    <lineage>
        <taxon>Eukaryota</taxon>
        <taxon>Fungi</taxon>
        <taxon>Dikarya</taxon>
        <taxon>Ascomycota</taxon>
        <taxon>Pezizomycotina</taxon>
        <taxon>Leotiomycetes</taxon>
        <taxon>Helotiales</taxon>
        <taxon>Helotiaceae</taxon>
        <taxon>Hymenoscyphus</taxon>
    </lineage>
</organism>
<evidence type="ECO:0000313" key="2">
    <source>
        <dbReference type="EMBL" id="CAG8978759.1"/>
    </source>
</evidence>
<dbReference type="OrthoDB" id="5428863at2759"/>
<dbReference type="EMBL" id="CAJVRM010000276">
    <property type="protein sequence ID" value="CAG8978759.1"/>
    <property type="molecule type" value="Genomic_DNA"/>
</dbReference>
<dbReference type="AlphaFoldDB" id="A0A9N9LUM7"/>
<proteinExistence type="predicted"/>
<keyword evidence="3" id="KW-1185">Reference proteome</keyword>
<comment type="caution">
    <text evidence="2">The sequence shown here is derived from an EMBL/GenBank/DDBJ whole genome shotgun (WGS) entry which is preliminary data.</text>
</comment>
<dbReference type="Proteomes" id="UP000701801">
    <property type="component" value="Unassembled WGS sequence"/>
</dbReference>
<dbReference type="PANTHER" id="PTHR33112">
    <property type="entry name" value="DOMAIN PROTEIN, PUTATIVE-RELATED"/>
    <property type="match status" value="1"/>
</dbReference>
<gene>
    <name evidence="2" type="ORF">HYALB_00012744</name>
</gene>
<evidence type="ECO:0000259" key="1">
    <source>
        <dbReference type="Pfam" id="PF06985"/>
    </source>
</evidence>
<accession>A0A9N9LUM7</accession>
<evidence type="ECO:0000313" key="3">
    <source>
        <dbReference type="Proteomes" id="UP000701801"/>
    </source>
</evidence>
<dbReference type="InterPro" id="IPR010730">
    <property type="entry name" value="HET"/>
</dbReference>
<dbReference type="Pfam" id="PF06985">
    <property type="entry name" value="HET"/>
    <property type="match status" value="1"/>
</dbReference>
<reference evidence="2" key="1">
    <citation type="submission" date="2021-07" db="EMBL/GenBank/DDBJ databases">
        <authorList>
            <person name="Durling M."/>
        </authorList>
    </citation>
    <scope>NUCLEOTIDE SEQUENCE</scope>
</reference>
<feature type="domain" description="Heterokaryon incompatibility" evidence="1">
    <location>
        <begin position="68"/>
        <end position="168"/>
    </location>
</feature>
<protein>
    <recommendedName>
        <fullName evidence="1">Heterokaryon incompatibility domain-containing protein</fullName>
    </recommendedName>
</protein>
<dbReference type="PANTHER" id="PTHR33112:SF1">
    <property type="entry name" value="HETEROKARYON INCOMPATIBILITY DOMAIN-CONTAINING PROTEIN"/>
    <property type="match status" value="1"/>
</dbReference>
<name>A0A9N9LUM7_9HELO</name>